<dbReference type="EMBL" id="VDMD01000038">
    <property type="protein sequence ID" value="TRM58177.1"/>
    <property type="molecule type" value="Genomic_DNA"/>
</dbReference>
<sequence length="355" mass="38783">MNEGIPQRIALTDAGRVDLVEIPWDQLLVTALDDDNSSDTHGSGTEDDVHSKVAAPTLRSLKRKDRVTSAWHRPPSRRATRLPSIPEFSKVAPPPCLSATGFIKGRTLVFTFDTGDLPLPTALDKFASSFTDTIQGIDLLLASGVPYPPDFLAKLTATAQAGLARCRYVTLRLEGAAQRQNSWAWPSGNLERLRLEGVARGGAFPLAQLVELEITPNLKAANTAAFLKHLPRLRIISLSLGSPGYADLQEPTILLSLEELVLRATTDTAMFFDGIRLPALRKLGAYLHIAASSDDVLFLEGLRLSEIQWDRLEEAKISGPSVGPKTFYLLHQLLFRDGNVVLAQCCLQRPSLSDT</sequence>
<feature type="region of interest" description="Disordered" evidence="1">
    <location>
        <begin position="35"/>
        <end position="55"/>
    </location>
</feature>
<keyword evidence="3" id="KW-1185">Reference proteome</keyword>
<dbReference type="Proteomes" id="UP000320762">
    <property type="component" value="Unassembled WGS sequence"/>
</dbReference>
<organism evidence="2 3">
    <name type="scientific">Schizophyllum amplum</name>
    <dbReference type="NCBI Taxonomy" id="97359"/>
    <lineage>
        <taxon>Eukaryota</taxon>
        <taxon>Fungi</taxon>
        <taxon>Dikarya</taxon>
        <taxon>Basidiomycota</taxon>
        <taxon>Agaricomycotina</taxon>
        <taxon>Agaricomycetes</taxon>
        <taxon>Agaricomycetidae</taxon>
        <taxon>Agaricales</taxon>
        <taxon>Schizophyllaceae</taxon>
        <taxon>Schizophyllum</taxon>
    </lineage>
</organism>
<gene>
    <name evidence="2" type="ORF">BD626DRAFT_573812</name>
</gene>
<name>A0A550C051_9AGAR</name>
<comment type="caution">
    <text evidence="2">The sequence shown here is derived from an EMBL/GenBank/DDBJ whole genome shotgun (WGS) entry which is preliminary data.</text>
</comment>
<feature type="region of interest" description="Disordered" evidence="1">
    <location>
        <begin position="63"/>
        <end position="82"/>
    </location>
</feature>
<evidence type="ECO:0000313" key="3">
    <source>
        <dbReference type="Proteomes" id="UP000320762"/>
    </source>
</evidence>
<accession>A0A550C051</accession>
<proteinExistence type="predicted"/>
<evidence type="ECO:0000256" key="1">
    <source>
        <dbReference type="SAM" id="MobiDB-lite"/>
    </source>
</evidence>
<reference evidence="2 3" key="1">
    <citation type="journal article" date="2019" name="New Phytol.">
        <title>Comparative genomics reveals unique wood-decay strategies and fruiting body development in the Schizophyllaceae.</title>
        <authorList>
            <person name="Almasi E."/>
            <person name="Sahu N."/>
            <person name="Krizsan K."/>
            <person name="Balint B."/>
            <person name="Kovacs G.M."/>
            <person name="Kiss B."/>
            <person name="Cseklye J."/>
            <person name="Drula E."/>
            <person name="Henrissat B."/>
            <person name="Nagy I."/>
            <person name="Chovatia M."/>
            <person name="Adam C."/>
            <person name="LaButti K."/>
            <person name="Lipzen A."/>
            <person name="Riley R."/>
            <person name="Grigoriev I.V."/>
            <person name="Nagy L.G."/>
        </authorList>
    </citation>
    <scope>NUCLEOTIDE SEQUENCE [LARGE SCALE GENOMIC DNA]</scope>
    <source>
        <strain evidence="2 3">NL-1724</strain>
    </source>
</reference>
<dbReference type="AlphaFoldDB" id="A0A550C051"/>
<protein>
    <submittedName>
        <fullName evidence="2">Uncharacterized protein</fullName>
    </submittedName>
</protein>
<evidence type="ECO:0000313" key="2">
    <source>
        <dbReference type="EMBL" id="TRM58177.1"/>
    </source>
</evidence>